<evidence type="ECO:0000313" key="3">
    <source>
        <dbReference type="Proteomes" id="UP000565719"/>
    </source>
</evidence>
<dbReference type="Pfam" id="PF01966">
    <property type="entry name" value="HD"/>
    <property type="match status" value="1"/>
</dbReference>
<dbReference type="Gene3D" id="1.10.3210.10">
    <property type="entry name" value="Hypothetical protein af1432"/>
    <property type="match status" value="1"/>
</dbReference>
<dbReference type="RefSeq" id="WP_171361416.1">
    <property type="nucleotide sequence ID" value="NZ_VTXC01000034.1"/>
</dbReference>
<comment type="caution">
    <text evidence="2">The sequence shown here is derived from an EMBL/GenBank/DDBJ whole genome shotgun (WGS) entry which is preliminary data.</text>
</comment>
<dbReference type="PANTHER" id="PTHR11373:SF4">
    <property type="entry name" value="DEOXYNUCLEOSIDE TRIPHOSPHATE TRIPHOSPHOHYDROLASE SAMHD1"/>
    <property type="match status" value="1"/>
</dbReference>
<feature type="domain" description="HD/PDEase" evidence="1">
    <location>
        <begin position="53"/>
        <end position="239"/>
    </location>
</feature>
<dbReference type="AlphaFoldDB" id="A0A7Y4EEX2"/>
<gene>
    <name evidence="2" type="ORF">F0225_12905</name>
</gene>
<organism evidence="2 3">
    <name type="scientific">Vibrio pectenicida</name>
    <dbReference type="NCBI Taxonomy" id="62763"/>
    <lineage>
        <taxon>Bacteria</taxon>
        <taxon>Pseudomonadati</taxon>
        <taxon>Pseudomonadota</taxon>
        <taxon>Gammaproteobacteria</taxon>
        <taxon>Vibrionales</taxon>
        <taxon>Vibrionaceae</taxon>
        <taxon>Vibrio</taxon>
    </lineage>
</organism>
<dbReference type="InterPro" id="IPR045509">
    <property type="entry name" value="HD_assoc_2"/>
</dbReference>
<evidence type="ECO:0000259" key="1">
    <source>
        <dbReference type="SMART" id="SM00471"/>
    </source>
</evidence>
<sequence length="505" mass="59276">MNFDKKLSSKILDPVHGTIMLTDIERKVIDHPLFQRLRNVRQNTFLYKVFPSAMHTRFEHSLGVMHISYLMIKNLQLNTNRHIKKHPQDDQNGVFRHLDLIEDSNIQELRLAALLHDVGHGPMSHQFDNFLMNKPQLSQALGSKFSDLYQIIKKDDVEHEHISIIFITKIIEDLKLENKFDIDNIIKIIESDYKNGKIDVMLNQEEYDIQPILSSLISSCPIDSDRMDYLLRDSYFSGVKCGYYNIERLLKSIVPVLEDKKVYLAYKESSLDSISEFVFSRSSLFSQVYYHKTNRAFSAMLSKACELVIESKKDSLINELYKFDNESDNNNLQRLEEFYTSNSDYSFVNNTVSDFVNDIQDSKEIIKRIINRDPWKKEYEYKAYFSSLTINDSVDKKKIEIIKSNISQKINDNFKIDDFIVDIVTDNSFKDINKTKIKLLIKDKNDDYKPHDICSCSEQLDMYQTIRFFIRVFSKKPIDNEKKRDLKMCLDQVIEPAIKDTITEA</sequence>
<proteinExistence type="predicted"/>
<accession>A0A7Y4EEX2</accession>
<protein>
    <submittedName>
        <fullName evidence="2">HD domain-containing protein</fullName>
    </submittedName>
</protein>
<dbReference type="GO" id="GO:0006203">
    <property type="term" value="P:dGTP catabolic process"/>
    <property type="evidence" value="ECO:0007669"/>
    <property type="project" value="TreeGrafter"/>
</dbReference>
<evidence type="ECO:0000313" key="2">
    <source>
        <dbReference type="EMBL" id="NOH72229.1"/>
    </source>
</evidence>
<dbReference type="EMBL" id="VTXC01000034">
    <property type="protein sequence ID" value="NOH72229.1"/>
    <property type="molecule type" value="Genomic_DNA"/>
</dbReference>
<dbReference type="InterPro" id="IPR050135">
    <property type="entry name" value="dGTPase-like"/>
</dbReference>
<dbReference type="GO" id="GO:0008832">
    <property type="term" value="F:dGTPase activity"/>
    <property type="evidence" value="ECO:0007669"/>
    <property type="project" value="TreeGrafter"/>
</dbReference>
<name>A0A7Y4EEX2_9VIBR</name>
<dbReference type="InterPro" id="IPR006674">
    <property type="entry name" value="HD_domain"/>
</dbReference>
<dbReference type="PANTHER" id="PTHR11373">
    <property type="entry name" value="DEOXYNUCLEOSIDE TRIPHOSPHATE TRIPHOSPHOHYDROLASE"/>
    <property type="match status" value="1"/>
</dbReference>
<dbReference type="CDD" id="cd00077">
    <property type="entry name" value="HDc"/>
    <property type="match status" value="1"/>
</dbReference>
<dbReference type="Pfam" id="PF19276">
    <property type="entry name" value="HD_assoc_2"/>
    <property type="match status" value="1"/>
</dbReference>
<dbReference type="Proteomes" id="UP000565719">
    <property type="component" value="Unassembled WGS sequence"/>
</dbReference>
<dbReference type="SMART" id="SM00471">
    <property type="entry name" value="HDc"/>
    <property type="match status" value="1"/>
</dbReference>
<dbReference type="InterPro" id="IPR003607">
    <property type="entry name" value="HD/PDEase_dom"/>
</dbReference>
<reference evidence="2 3" key="1">
    <citation type="submission" date="2019-09" db="EMBL/GenBank/DDBJ databases">
        <title>Draft genome sequencing and comparative genomics of hatchery-associated Vibrios.</title>
        <authorList>
            <person name="Kehlet-Delgado H."/>
            <person name="Mueller R.S."/>
        </authorList>
    </citation>
    <scope>NUCLEOTIDE SEQUENCE [LARGE SCALE GENOMIC DNA]</scope>
    <source>
        <strain evidence="2 3">99-46-Y</strain>
    </source>
</reference>
<dbReference type="SUPFAM" id="SSF109604">
    <property type="entry name" value="HD-domain/PDEase-like"/>
    <property type="match status" value="1"/>
</dbReference>